<gene>
    <name evidence="3" type="ORF">CR513_26259</name>
</gene>
<keyword evidence="4" id="KW-1185">Reference proteome</keyword>
<name>A0A371GMJ1_MUCPR</name>
<evidence type="ECO:0000256" key="1">
    <source>
        <dbReference type="SAM" id="MobiDB-lite"/>
    </source>
</evidence>
<feature type="domain" description="G-patch" evidence="2">
    <location>
        <begin position="43"/>
        <end position="76"/>
    </location>
</feature>
<dbReference type="InterPro" id="IPR000467">
    <property type="entry name" value="G_patch_dom"/>
</dbReference>
<dbReference type="AlphaFoldDB" id="A0A371GMJ1"/>
<evidence type="ECO:0000313" key="3">
    <source>
        <dbReference type="EMBL" id="RDX91720.1"/>
    </source>
</evidence>
<evidence type="ECO:0000259" key="2">
    <source>
        <dbReference type="PROSITE" id="PS50174"/>
    </source>
</evidence>
<dbReference type="Pfam" id="PF01585">
    <property type="entry name" value="G-patch"/>
    <property type="match status" value="1"/>
</dbReference>
<feature type="non-terminal residue" evidence="3">
    <location>
        <position position="1"/>
    </location>
</feature>
<comment type="caution">
    <text evidence="3">The sequence shown here is derived from an EMBL/GenBank/DDBJ whole genome shotgun (WGS) entry which is preliminary data.</text>
</comment>
<proteinExistence type="predicted"/>
<organism evidence="3 4">
    <name type="scientific">Mucuna pruriens</name>
    <name type="common">Velvet bean</name>
    <name type="synonym">Dolichos pruriens</name>
    <dbReference type="NCBI Taxonomy" id="157652"/>
    <lineage>
        <taxon>Eukaryota</taxon>
        <taxon>Viridiplantae</taxon>
        <taxon>Streptophyta</taxon>
        <taxon>Embryophyta</taxon>
        <taxon>Tracheophyta</taxon>
        <taxon>Spermatophyta</taxon>
        <taxon>Magnoliopsida</taxon>
        <taxon>eudicotyledons</taxon>
        <taxon>Gunneridae</taxon>
        <taxon>Pentapetalae</taxon>
        <taxon>rosids</taxon>
        <taxon>fabids</taxon>
        <taxon>Fabales</taxon>
        <taxon>Fabaceae</taxon>
        <taxon>Papilionoideae</taxon>
        <taxon>50 kb inversion clade</taxon>
        <taxon>NPAAA clade</taxon>
        <taxon>indigoferoid/millettioid clade</taxon>
        <taxon>Phaseoleae</taxon>
        <taxon>Mucuna</taxon>
    </lineage>
</organism>
<dbReference type="OrthoDB" id="1750196at2759"/>
<reference evidence="3" key="1">
    <citation type="submission" date="2018-05" db="EMBL/GenBank/DDBJ databases">
        <title>Draft genome of Mucuna pruriens seed.</title>
        <authorList>
            <person name="Nnadi N.E."/>
            <person name="Vos R."/>
            <person name="Hasami M.H."/>
            <person name="Devisetty U.K."/>
            <person name="Aguiy J.C."/>
        </authorList>
    </citation>
    <scope>NUCLEOTIDE SEQUENCE [LARGE SCALE GENOMIC DNA]</scope>
    <source>
        <strain evidence="3">JCA_2017</strain>
    </source>
</reference>
<evidence type="ECO:0000313" key="4">
    <source>
        <dbReference type="Proteomes" id="UP000257109"/>
    </source>
</evidence>
<dbReference type="PROSITE" id="PS50174">
    <property type="entry name" value="G_PATCH"/>
    <property type="match status" value="1"/>
</dbReference>
<feature type="region of interest" description="Disordered" evidence="1">
    <location>
        <begin position="107"/>
        <end position="134"/>
    </location>
</feature>
<protein>
    <recommendedName>
        <fullName evidence="2">G-patch domain-containing protein</fullName>
    </recommendedName>
</protein>
<dbReference type="EMBL" id="QJKJ01005048">
    <property type="protein sequence ID" value="RDX91720.1"/>
    <property type="molecule type" value="Genomic_DNA"/>
</dbReference>
<dbReference type="Proteomes" id="UP000257109">
    <property type="component" value="Unassembled WGS sequence"/>
</dbReference>
<sequence length="134" mass="15255">MMGNVSSNFADLVIIGKRVEMGVRKVHQCNGYDNSNHVGKRVYKPGQGLGKNSEGTVQPIQLLRNPGRQGLGFKPNFKRTTKELRVKSLETNKSLYETFVNREFVNQMEENTKDREGNSSNDFVRPHDLQKDDN</sequence>
<dbReference type="GO" id="GO:0003676">
    <property type="term" value="F:nucleic acid binding"/>
    <property type="evidence" value="ECO:0007669"/>
    <property type="project" value="InterPro"/>
</dbReference>
<accession>A0A371GMJ1</accession>
<feature type="compositionally biased region" description="Basic and acidic residues" evidence="1">
    <location>
        <begin position="124"/>
        <end position="134"/>
    </location>
</feature>